<gene>
    <name evidence="1" type="ORF">PGLA2088_LOCUS36750</name>
</gene>
<evidence type="ECO:0000313" key="2">
    <source>
        <dbReference type="Proteomes" id="UP000626109"/>
    </source>
</evidence>
<accession>A0A813KZK6</accession>
<proteinExistence type="predicted"/>
<evidence type="ECO:0000313" key="1">
    <source>
        <dbReference type="EMBL" id="CAE8711953.1"/>
    </source>
</evidence>
<dbReference type="EMBL" id="CAJNNW010032249">
    <property type="protein sequence ID" value="CAE8711953.1"/>
    <property type="molecule type" value="Genomic_DNA"/>
</dbReference>
<name>A0A813KZK6_POLGL</name>
<dbReference type="AlphaFoldDB" id="A0A813KZK6"/>
<organism evidence="1 2">
    <name type="scientific">Polarella glacialis</name>
    <name type="common">Dinoflagellate</name>
    <dbReference type="NCBI Taxonomy" id="89957"/>
    <lineage>
        <taxon>Eukaryota</taxon>
        <taxon>Sar</taxon>
        <taxon>Alveolata</taxon>
        <taxon>Dinophyceae</taxon>
        <taxon>Suessiales</taxon>
        <taxon>Suessiaceae</taxon>
        <taxon>Polarella</taxon>
    </lineage>
</organism>
<comment type="caution">
    <text evidence="1">The sequence shown here is derived from an EMBL/GenBank/DDBJ whole genome shotgun (WGS) entry which is preliminary data.</text>
</comment>
<reference evidence="1" key="1">
    <citation type="submission" date="2021-02" db="EMBL/GenBank/DDBJ databases">
        <authorList>
            <person name="Dougan E. K."/>
            <person name="Rhodes N."/>
            <person name="Thang M."/>
            <person name="Chan C."/>
        </authorList>
    </citation>
    <scope>NUCLEOTIDE SEQUENCE</scope>
</reference>
<sequence>MIAMEPALLQLMRRSTADQQKKMQLAHVSRVLGCTARHRSRQLSAFNCKSGYTARVKVVQMVLKIDDSGTYCCGLLSTAELRASARRQTRKGGFTDPLTRRELV</sequence>
<protein>
    <submittedName>
        <fullName evidence="1">Uncharacterized protein</fullName>
    </submittedName>
</protein>
<dbReference type="Proteomes" id="UP000626109">
    <property type="component" value="Unassembled WGS sequence"/>
</dbReference>